<dbReference type="Pfam" id="PF08238">
    <property type="entry name" value="Sel1"/>
    <property type="match status" value="2"/>
</dbReference>
<proteinExistence type="predicted"/>
<evidence type="ECO:0000313" key="3">
    <source>
        <dbReference type="Proteomes" id="UP000807716"/>
    </source>
</evidence>
<comment type="caution">
    <text evidence="2">The sequence shown here is derived from an EMBL/GenBank/DDBJ whole genome shotgun (WGS) entry which is preliminary data.</text>
</comment>
<feature type="compositionally biased region" description="Basic and acidic residues" evidence="1">
    <location>
        <begin position="280"/>
        <end position="293"/>
    </location>
</feature>
<dbReference type="InterPro" id="IPR006597">
    <property type="entry name" value="Sel1-like"/>
</dbReference>
<protein>
    <submittedName>
        <fullName evidence="2">Uncharacterized protein</fullName>
    </submittedName>
</protein>
<name>A0A9P6Q6Z7_9FUNG</name>
<sequence length="427" mass="47983">MVLAMVLNGYQQCNSSFTFTIRIQYYYGLESPVQTFSSDAHASTLGAARMGSVSQPWLSASQQPTPLATEVDYENLDLATNRMQLGFSNRDKACHEVNNDSNRADSLPAHEESSVESIKQDLVVPILASGMSLKGLGTPADKKVALWLLKMAANQGYILSEELLAEAHLGEDTTEPVSEATREPKDLRTTRLKAEQGDVVSQLKLHAMYRDGVNVERDPVQAMTWLIKATGGRTEIGRACTSGPSSPTEQLMSSCTLNRRPHRIPAIRGRINKEKPRKAPNKDDPPTIREKPTQPKRWVLDCVDLSQRPGPPKESMQPTRWVLDCVDLSQRPDPPKESTQPTRWVLDCVDLSQRPDPLKEHTQPKRWVLDCVDLSQRPDPLKEPTQAKRWVLDCVDLSQRPYPLKEPTQPKRWVLDCVDLSQRPDPR</sequence>
<dbReference type="SUPFAM" id="SSF81901">
    <property type="entry name" value="HCP-like"/>
    <property type="match status" value="1"/>
</dbReference>
<dbReference type="Proteomes" id="UP000807716">
    <property type="component" value="Unassembled WGS sequence"/>
</dbReference>
<dbReference type="InterPro" id="IPR011990">
    <property type="entry name" value="TPR-like_helical_dom_sf"/>
</dbReference>
<dbReference type="EMBL" id="JAAAJB010000199">
    <property type="protein sequence ID" value="KAG0262019.1"/>
    <property type="molecule type" value="Genomic_DNA"/>
</dbReference>
<organism evidence="2 3">
    <name type="scientific">Actinomortierella ambigua</name>
    <dbReference type="NCBI Taxonomy" id="1343610"/>
    <lineage>
        <taxon>Eukaryota</taxon>
        <taxon>Fungi</taxon>
        <taxon>Fungi incertae sedis</taxon>
        <taxon>Mucoromycota</taxon>
        <taxon>Mortierellomycotina</taxon>
        <taxon>Mortierellomycetes</taxon>
        <taxon>Mortierellales</taxon>
        <taxon>Mortierellaceae</taxon>
        <taxon>Actinomortierella</taxon>
    </lineage>
</organism>
<dbReference type="SMART" id="SM00671">
    <property type="entry name" value="SEL1"/>
    <property type="match status" value="2"/>
</dbReference>
<evidence type="ECO:0000313" key="2">
    <source>
        <dbReference type="EMBL" id="KAG0262019.1"/>
    </source>
</evidence>
<dbReference type="Gene3D" id="1.25.40.10">
    <property type="entry name" value="Tetratricopeptide repeat domain"/>
    <property type="match status" value="1"/>
</dbReference>
<keyword evidence="3" id="KW-1185">Reference proteome</keyword>
<feature type="region of interest" description="Disordered" evidence="1">
    <location>
        <begin position="268"/>
        <end position="295"/>
    </location>
</feature>
<reference evidence="2" key="1">
    <citation type="journal article" date="2020" name="Fungal Divers.">
        <title>Resolving the Mortierellaceae phylogeny through synthesis of multi-gene phylogenetics and phylogenomics.</title>
        <authorList>
            <person name="Vandepol N."/>
            <person name="Liber J."/>
            <person name="Desiro A."/>
            <person name="Na H."/>
            <person name="Kennedy M."/>
            <person name="Barry K."/>
            <person name="Grigoriev I.V."/>
            <person name="Miller A.N."/>
            <person name="O'Donnell K."/>
            <person name="Stajich J.E."/>
            <person name="Bonito G."/>
        </authorList>
    </citation>
    <scope>NUCLEOTIDE SEQUENCE</scope>
    <source>
        <strain evidence="2">BC1065</strain>
    </source>
</reference>
<accession>A0A9P6Q6Z7</accession>
<evidence type="ECO:0000256" key="1">
    <source>
        <dbReference type="SAM" id="MobiDB-lite"/>
    </source>
</evidence>
<dbReference type="AlphaFoldDB" id="A0A9P6Q6Z7"/>
<gene>
    <name evidence="2" type="ORF">DFQ27_002574</name>
</gene>